<dbReference type="PIRSF" id="PIRSF004669">
    <property type="entry name" value="FliQ"/>
    <property type="match status" value="1"/>
</dbReference>
<evidence type="ECO:0000256" key="7">
    <source>
        <dbReference type="SAM" id="Phobius"/>
    </source>
</evidence>
<accession>A0A0H1RGY2</accession>
<dbReference type="RefSeq" id="WP_047187604.1">
    <property type="nucleotide sequence ID" value="NZ_LCYG01000014.1"/>
</dbReference>
<dbReference type="PANTHER" id="PTHR34040">
    <property type="entry name" value="FLAGELLAR BIOSYNTHETIC PROTEIN FLIQ"/>
    <property type="match status" value="1"/>
</dbReference>
<dbReference type="Proteomes" id="UP000035489">
    <property type="component" value="Unassembled WGS sequence"/>
</dbReference>
<protein>
    <submittedName>
        <fullName evidence="8">Flagellar biosynthesis protein FliQ</fullName>
    </submittedName>
</protein>
<keyword evidence="6 7" id="KW-0472">Membrane</keyword>
<comment type="subcellular location">
    <subcellularLocation>
        <location evidence="1">Cell membrane</location>
        <topology evidence="1">Multi-pass membrane protein</topology>
    </subcellularLocation>
</comment>
<evidence type="ECO:0000256" key="1">
    <source>
        <dbReference type="ARBA" id="ARBA00004651"/>
    </source>
</evidence>
<dbReference type="GO" id="GO:0005886">
    <property type="term" value="C:plasma membrane"/>
    <property type="evidence" value="ECO:0007669"/>
    <property type="project" value="UniProtKB-SubCell"/>
</dbReference>
<gene>
    <name evidence="8" type="primary">fliQ</name>
    <name evidence="8" type="ORF">AA309_03465</name>
</gene>
<evidence type="ECO:0000256" key="4">
    <source>
        <dbReference type="ARBA" id="ARBA00022692"/>
    </source>
</evidence>
<dbReference type="Pfam" id="PF01313">
    <property type="entry name" value="Bac_export_3"/>
    <property type="match status" value="1"/>
</dbReference>
<dbReference type="STRING" id="1225564.AA309_03465"/>
<evidence type="ECO:0000256" key="3">
    <source>
        <dbReference type="ARBA" id="ARBA00022475"/>
    </source>
</evidence>
<dbReference type="InterPro" id="IPR002191">
    <property type="entry name" value="Bac_export_3"/>
</dbReference>
<evidence type="ECO:0000256" key="6">
    <source>
        <dbReference type="ARBA" id="ARBA00023136"/>
    </source>
</evidence>
<keyword evidence="8" id="KW-0966">Cell projection</keyword>
<evidence type="ECO:0000313" key="8">
    <source>
        <dbReference type="EMBL" id="KLK94314.1"/>
    </source>
</evidence>
<dbReference type="EMBL" id="LCYG01000014">
    <property type="protein sequence ID" value="KLK94314.1"/>
    <property type="molecule type" value="Genomic_DNA"/>
</dbReference>
<keyword evidence="9" id="KW-1185">Reference proteome</keyword>
<proteinExistence type="inferred from homology"/>
<keyword evidence="8" id="KW-0969">Cilium</keyword>
<comment type="similarity">
    <text evidence="2">Belongs to the FliQ/MopD/SpaQ family.</text>
</comment>
<evidence type="ECO:0000256" key="5">
    <source>
        <dbReference type="ARBA" id="ARBA00022989"/>
    </source>
</evidence>
<sequence length="88" mass="9340">MNEIDALELVRAAIWTVIIGSGPAVLAAMVIGIVIALIQALTQIQEVTLTFIPKIIAILVVTLLTGSLVGSQIYAFTELVYGRIVTGF</sequence>
<comment type="caution">
    <text evidence="8">The sequence shown here is derived from an EMBL/GenBank/DDBJ whole genome shotgun (WGS) entry which is preliminary data.</text>
</comment>
<dbReference type="PANTHER" id="PTHR34040:SF2">
    <property type="entry name" value="FLAGELLAR BIOSYNTHETIC PROTEIN FLIQ"/>
    <property type="match status" value="1"/>
</dbReference>
<keyword evidence="8" id="KW-0282">Flagellum</keyword>
<keyword evidence="5 7" id="KW-1133">Transmembrane helix</keyword>
<feature type="transmembrane region" description="Helical" evidence="7">
    <location>
        <begin position="12"/>
        <end position="39"/>
    </location>
</feature>
<name>A0A0H1RGY2_9HYPH</name>
<dbReference type="GO" id="GO:0009306">
    <property type="term" value="P:protein secretion"/>
    <property type="evidence" value="ECO:0007669"/>
    <property type="project" value="InterPro"/>
</dbReference>
<evidence type="ECO:0000256" key="2">
    <source>
        <dbReference type="ARBA" id="ARBA00006156"/>
    </source>
</evidence>
<keyword evidence="4 7" id="KW-0812">Transmembrane</keyword>
<evidence type="ECO:0000313" key="9">
    <source>
        <dbReference type="Proteomes" id="UP000035489"/>
    </source>
</evidence>
<keyword evidence="3" id="KW-1003">Cell membrane</keyword>
<reference evidence="8 9" key="1">
    <citation type="submission" date="2015-05" db="EMBL/GenBank/DDBJ databases">
        <title>Draft genome sequence of Microvirga vignae strain BR3299, a novel nitrogen fixing bacteria isolated from Brazil semi-aired region.</title>
        <authorList>
            <person name="Zilli J.E."/>
            <person name="Passos S.R."/>
            <person name="Leite J."/>
            <person name="Baldani J.I."/>
            <person name="Xavier G.R."/>
            <person name="Rumjaneck N.G."/>
            <person name="Simoes-Araujo J.L."/>
        </authorList>
    </citation>
    <scope>NUCLEOTIDE SEQUENCE [LARGE SCALE GENOMIC DNA]</scope>
    <source>
        <strain evidence="8 9">BR3299</strain>
    </source>
</reference>
<organism evidence="8 9">
    <name type="scientific">Microvirga vignae</name>
    <dbReference type="NCBI Taxonomy" id="1225564"/>
    <lineage>
        <taxon>Bacteria</taxon>
        <taxon>Pseudomonadati</taxon>
        <taxon>Pseudomonadota</taxon>
        <taxon>Alphaproteobacteria</taxon>
        <taxon>Hyphomicrobiales</taxon>
        <taxon>Methylobacteriaceae</taxon>
        <taxon>Microvirga</taxon>
    </lineage>
</organism>
<feature type="transmembrane region" description="Helical" evidence="7">
    <location>
        <begin position="51"/>
        <end position="75"/>
    </location>
</feature>
<dbReference type="OrthoDB" id="9806440at2"/>
<dbReference type="NCBIfam" id="NF004671">
    <property type="entry name" value="PRK06010.1"/>
    <property type="match status" value="1"/>
</dbReference>
<dbReference type="AlphaFoldDB" id="A0A0H1RGY2"/>
<dbReference type="PATRIC" id="fig|1225564.3.peg.937"/>
<dbReference type="PRINTS" id="PR00952">
    <property type="entry name" value="TYPE3IMQPROT"/>
</dbReference>